<organism evidence="2 3">
    <name type="scientific">Nocardioides ginsengisoli</name>
    <dbReference type="NCBI Taxonomy" id="363868"/>
    <lineage>
        <taxon>Bacteria</taxon>
        <taxon>Bacillati</taxon>
        <taxon>Actinomycetota</taxon>
        <taxon>Actinomycetes</taxon>
        <taxon>Propionibacteriales</taxon>
        <taxon>Nocardioidaceae</taxon>
        <taxon>Nocardioides</taxon>
    </lineage>
</organism>
<dbReference type="PANTHER" id="PTHR33744">
    <property type="entry name" value="CARBOHYDRATE DIACID REGULATOR"/>
    <property type="match status" value="1"/>
</dbReference>
<comment type="caution">
    <text evidence="2">The sequence shown here is derived from an EMBL/GenBank/DDBJ whole genome shotgun (WGS) entry which is preliminary data.</text>
</comment>
<dbReference type="Proteomes" id="UP001597229">
    <property type="component" value="Unassembled WGS sequence"/>
</dbReference>
<dbReference type="Pfam" id="PF25906">
    <property type="entry name" value="PucR-like_N"/>
    <property type="match status" value="1"/>
</dbReference>
<keyword evidence="3" id="KW-1185">Reference proteome</keyword>
<name>A0ABW3W2H6_9ACTN</name>
<feature type="domain" description="PucR-like N-terminal" evidence="1">
    <location>
        <begin position="3"/>
        <end position="167"/>
    </location>
</feature>
<dbReference type="EMBL" id="JBHTLX010000017">
    <property type="protein sequence ID" value="MFD1248693.1"/>
    <property type="molecule type" value="Genomic_DNA"/>
</dbReference>
<evidence type="ECO:0000313" key="3">
    <source>
        <dbReference type="Proteomes" id="UP001597229"/>
    </source>
</evidence>
<gene>
    <name evidence="2" type="ORF">ACFQ3F_12915</name>
</gene>
<protein>
    <submittedName>
        <fullName evidence="2">Helix-turn-helix domain-containing protein</fullName>
    </submittedName>
</protein>
<dbReference type="InterPro" id="IPR051448">
    <property type="entry name" value="CdaR-like_regulators"/>
</dbReference>
<proteinExistence type="predicted"/>
<reference evidence="3" key="1">
    <citation type="journal article" date="2019" name="Int. J. Syst. Evol. Microbiol.">
        <title>The Global Catalogue of Microorganisms (GCM) 10K type strain sequencing project: providing services to taxonomists for standard genome sequencing and annotation.</title>
        <authorList>
            <consortium name="The Broad Institute Genomics Platform"/>
            <consortium name="The Broad Institute Genome Sequencing Center for Infectious Disease"/>
            <person name="Wu L."/>
            <person name="Ma J."/>
        </authorList>
    </citation>
    <scope>NUCLEOTIDE SEQUENCE [LARGE SCALE GENOMIC DNA]</scope>
    <source>
        <strain evidence="3">CCUG 52478</strain>
    </source>
</reference>
<sequence>MDGVPPEVGRALRPAARAAAMTTADLIMTQVGAYARTGSPYRRRVIIRAVRRASDLFLDVIEGLPTVPEAVIGTFATLGFEEGGAGRDLDPIRCAFEIAALRISQELHDQCEQGQRGVSTAVRDRLVAAAIEYLRLLMGVVVKAHVRGARRYEDDPSTLRRRLRDALLRGGEVDEIAALAGQLGWPVPEEVVVCAVDLEPGHASLIQLPPTALLLEEGSGVLAIVDVAERDAVIDALRRTHVVGPIIVSEPVPLVQVGQAIAWVRRASVLIVAGVIHPAEVIWCENFRAELAIYADPELSRRQTARVLAPLDAVGALARPKMAETLLLWLAGRMTPHDIALEIGISDRTARYRVARLRTIFGPMLDDPESVAFLILALRSELGHGAE</sequence>
<dbReference type="InterPro" id="IPR058663">
    <property type="entry name" value="PucR-like_N"/>
</dbReference>
<dbReference type="Gene3D" id="1.10.10.2840">
    <property type="entry name" value="PucR C-terminal helix-turn-helix domain"/>
    <property type="match status" value="1"/>
</dbReference>
<evidence type="ECO:0000313" key="2">
    <source>
        <dbReference type="EMBL" id="MFD1248693.1"/>
    </source>
</evidence>
<dbReference type="InterPro" id="IPR042070">
    <property type="entry name" value="PucR_C-HTH_sf"/>
</dbReference>
<evidence type="ECO:0000259" key="1">
    <source>
        <dbReference type="Pfam" id="PF25906"/>
    </source>
</evidence>
<dbReference type="RefSeq" id="WP_367919251.1">
    <property type="nucleotide sequence ID" value="NZ_BAABAC010000020.1"/>
</dbReference>
<dbReference type="PANTHER" id="PTHR33744:SF1">
    <property type="entry name" value="DNA-BINDING TRANSCRIPTIONAL ACTIVATOR ADER"/>
    <property type="match status" value="1"/>
</dbReference>
<accession>A0ABW3W2H6</accession>